<proteinExistence type="predicted"/>
<evidence type="ECO:0000256" key="5">
    <source>
        <dbReference type="SAM" id="MobiDB-lite"/>
    </source>
</evidence>
<dbReference type="EC" id="2.7.11.1" evidence="8"/>
<keyword evidence="3 8" id="KW-0418">Kinase</keyword>
<dbReference type="SUPFAM" id="SSF46626">
    <property type="entry name" value="Cytochrome c"/>
    <property type="match status" value="1"/>
</dbReference>
<dbReference type="SUPFAM" id="SSF56112">
    <property type="entry name" value="Protein kinase-like (PK-like)"/>
    <property type="match status" value="1"/>
</dbReference>
<keyword evidence="6" id="KW-0472">Membrane</keyword>
<dbReference type="InterPro" id="IPR011429">
    <property type="entry name" value="Cyt_c_Planctomycete-type"/>
</dbReference>
<evidence type="ECO:0000256" key="6">
    <source>
        <dbReference type="SAM" id="Phobius"/>
    </source>
</evidence>
<evidence type="ECO:0000256" key="4">
    <source>
        <dbReference type="ARBA" id="ARBA00022840"/>
    </source>
</evidence>
<organism evidence="8 9">
    <name type="scientific">Aquisphaera giovannonii</name>
    <dbReference type="NCBI Taxonomy" id="406548"/>
    <lineage>
        <taxon>Bacteria</taxon>
        <taxon>Pseudomonadati</taxon>
        <taxon>Planctomycetota</taxon>
        <taxon>Planctomycetia</taxon>
        <taxon>Isosphaerales</taxon>
        <taxon>Isosphaeraceae</taxon>
        <taxon>Aquisphaera</taxon>
    </lineage>
</organism>
<evidence type="ECO:0000256" key="3">
    <source>
        <dbReference type="ARBA" id="ARBA00022777"/>
    </source>
</evidence>
<dbReference type="AlphaFoldDB" id="A0A5B9WFN2"/>
<dbReference type="InterPro" id="IPR008271">
    <property type="entry name" value="Ser/Thr_kinase_AS"/>
</dbReference>
<dbReference type="PROSITE" id="PS00108">
    <property type="entry name" value="PROTEIN_KINASE_ST"/>
    <property type="match status" value="1"/>
</dbReference>
<accession>A0A5B9WFN2</accession>
<dbReference type="EMBL" id="CP042997">
    <property type="protein sequence ID" value="QEH38791.1"/>
    <property type="molecule type" value="Genomic_DNA"/>
</dbReference>
<dbReference type="PANTHER" id="PTHR43289">
    <property type="entry name" value="MITOGEN-ACTIVATED PROTEIN KINASE KINASE KINASE 20-RELATED"/>
    <property type="match status" value="1"/>
</dbReference>
<gene>
    <name evidence="8" type="primary">pknF_2</name>
    <name evidence="8" type="ORF">OJF2_74010</name>
</gene>
<dbReference type="RefSeq" id="WP_168222250.1">
    <property type="nucleotide sequence ID" value="NZ_CP042997.1"/>
</dbReference>
<feature type="domain" description="Protein kinase" evidence="7">
    <location>
        <begin position="15"/>
        <end position="271"/>
    </location>
</feature>
<keyword evidence="2" id="KW-0547">Nucleotide-binding</keyword>
<dbReference type="Proteomes" id="UP000324233">
    <property type="component" value="Chromosome"/>
</dbReference>
<evidence type="ECO:0000313" key="8">
    <source>
        <dbReference type="EMBL" id="QEH38791.1"/>
    </source>
</evidence>
<dbReference type="InterPro" id="IPR011009">
    <property type="entry name" value="Kinase-like_dom_sf"/>
</dbReference>
<feature type="region of interest" description="Disordered" evidence="5">
    <location>
        <begin position="277"/>
        <end position="342"/>
    </location>
</feature>
<evidence type="ECO:0000313" key="9">
    <source>
        <dbReference type="Proteomes" id="UP000324233"/>
    </source>
</evidence>
<keyword evidence="4" id="KW-0067">ATP-binding</keyword>
<dbReference type="InterPro" id="IPR036909">
    <property type="entry name" value="Cyt_c-like_dom_sf"/>
</dbReference>
<name>A0A5B9WFN2_9BACT</name>
<reference evidence="8 9" key="1">
    <citation type="submission" date="2019-08" db="EMBL/GenBank/DDBJ databases">
        <title>Deep-cultivation of Planctomycetes and their phenomic and genomic characterization uncovers novel biology.</title>
        <authorList>
            <person name="Wiegand S."/>
            <person name="Jogler M."/>
            <person name="Boedeker C."/>
            <person name="Pinto D."/>
            <person name="Vollmers J."/>
            <person name="Rivas-Marin E."/>
            <person name="Kohn T."/>
            <person name="Peeters S.H."/>
            <person name="Heuer A."/>
            <person name="Rast P."/>
            <person name="Oberbeckmann S."/>
            <person name="Bunk B."/>
            <person name="Jeske O."/>
            <person name="Meyerdierks A."/>
            <person name="Storesund J.E."/>
            <person name="Kallscheuer N."/>
            <person name="Luecker S."/>
            <person name="Lage O.M."/>
            <person name="Pohl T."/>
            <person name="Merkel B.J."/>
            <person name="Hornburger P."/>
            <person name="Mueller R.-W."/>
            <person name="Bruemmer F."/>
            <person name="Labrenz M."/>
            <person name="Spormann A.M."/>
            <person name="Op den Camp H."/>
            <person name="Overmann J."/>
            <person name="Amann R."/>
            <person name="Jetten M.S.M."/>
            <person name="Mascher T."/>
            <person name="Medema M.H."/>
            <person name="Devos D.P."/>
            <person name="Kaster A.-K."/>
            <person name="Ovreas L."/>
            <person name="Rohde M."/>
            <person name="Galperin M.Y."/>
            <person name="Jogler C."/>
        </authorList>
    </citation>
    <scope>NUCLEOTIDE SEQUENCE [LARGE SCALE GENOMIC DNA]</scope>
    <source>
        <strain evidence="8 9">OJF2</strain>
    </source>
</reference>
<dbReference type="SMART" id="SM00220">
    <property type="entry name" value="S_TKc"/>
    <property type="match status" value="1"/>
</dbReference>
<sequence length="1069" mass="115029">MPLRLEAGAEPVTGYRLVRKLGEGGVGEAWEAIAPGGVRVALKFIRLDSALARPELRSLDVIRDIRHPHLLDVQFIVQVDDRLVVAMPLCDKSLTDRLAECRKEGLPGVPPAELLGYMGELAAAIDFLNEPRHRAADGTLVGVQHRDIKPHNVFLVGGSTRLADFGLAKVVKAGLEDHSGCMTPHYASPELLAGKISGRSDQYALAVTYVQLRTGQLPFRGPVADVLLGHLHGEPDLFGLPAGERPAVARALAKKPDDRWPSCREFVRELERADRDRAVRHRQEDLAGPAGTPDADLTWNPKAPSTHPATAPTAVQEATDPRPAAAAADWRGQKAESRQRRGRAVGLVAALIGVGTLAVLAALLGPRWPSSSGEKARPGGSEAEAEPVPRAEPKPASEPEPPPVKSEPPRDPTTVAQASESPSQKPPLVEVKSGPPPYQGGVGGGNPQRPASETAFPPASKVAADPNHPLATGEAKSGSPPYQGGVAGGGPEPQRPSSGTGSGDASKVAADPELPGKARAFLKAHCHRCHGVRFEVPGYDVLDRDALVARRGEGEKPYVTPGKPEESELWKRLGEDKDMPPSGPKPSDGELALIRDWIAAGAAFPRHERRKPVGDADVLGTIVGHLRAIDPAERPRWRYFTLATLHNNPRVTDEELRLARAGVSKLLNSLSSRRKVAVPEALGPGQVVLAIDVTGLGWEAREVWDRILKVYPYGLTYRHRPSGDPVRPLAIELDELVGEDAGPPDVRADWFLDAAARPELYHAILNIPATAEQLEARLGVDVRRDFLGDQLRRAGFTASGVSSHNRLVDRHESAGGYYWKSYDFRNTDGTGNLLRYPLGPAFADNPYPRLAFEHAGGEILFSLPNGLQGYMLVDARGNRIDSGPPEVVGDSLRTSGTTLIVAGLSCMACHRDGVIRFQDRLRAGAAAAGAAREKLERLVPAKAEWDKILAGDEAQFLAAVEQSTGPFLRVGADKGKPARDFPEPITTIARLYQKDMGADEVAAELGMADAKGLRDRIRDNPALGKLGLGVLADGGSLKRSEWDSLKDRTLSTFHEVNLQIRRGTPQRRY</sequence>
<dbReference type="InterPro" id="IPR000719">
    <property type="entry name" value="Prot_kinase_dom"/>
</dbReference>
<dbReference type="PROSITE" id="PS50011">
    <property type="entry name" value="PROTEIN_KINASE_DOM"/>
    <property type="match status" value="1"/>
</dbReference>
<dbReference type="GO" id="GO:0009055">
    <property type="term" value="F:electron transfer activity"/>
    <property type="evidence" value="ECO:0007669"/>
    <property type="project" value="InterPro"/>
</dbReference>
<dbReference type="KEGG" id="agv:OJF2_74010"/>
<keyword evidence="6" id="KW-1133">Transmembrane helix</keyword>
<evidence type="ECO:0000259" key="7">
    <source>
        <dbReference type="PROSITE" id="PS50011"/>
    </source>
</evidence>
<keyword evidence="1 8" id="KW-0808">Transferase</keyword>
<feature type="transmembrane region" description="Helical" evidence="6">
    <location>
        <begin position="344"/>
        <end position="365"/>
    </location>
</feature>
<dbReference type="Gene3D" id="1.10.510.10">
    <property type="entry name" value="Transferase(Phosphotransferase) domain 1"/>
    <property type="match status" value="1"/>
</dbReference>
<dbReference type="PANTHER" id="PTHR43289:SF34">
    <property type="entry name" value="SERINE_THREONINE-PROTEIN KINASE YBDM-RELATED"/>
    <property type="match status" value="1"/>
</dbReference>
<dbReference type="GO" id="GO:0004674">
    <property type="term" value="F:protein serine/threonine kinase activity"/>
    <property type="evidence" value="ECO:0007669"/>
    <property type="project" value="UniProtKB-EC"/>
</dbReference>
<dbReference type="CDD" id="cd14014">
    <property type="entry name" value="STKc_PknB_like"/>
    <property type="match status" value="1"/>
</dbReference>
<feature type="compositionally biased region" description="Low complexity" evidence="5">
    <location>
        <begin position="301"/>
        <end position="314"/>
    </location>
</feature>
<protein>
    <submittedName>
        <fullName evidence="8">Serine/threonine-protein kinase PknF</fullName>
        <ecNumber evidence="8">2.7.11.1</ecNumber>
    </submittedName>
</protein>
<feature type="region of interest" description="Disordered" evidence="5">
    <location>
        <begin position="368"/>
        <end position="510"/>
    </location>
</feature>
<dbReference type="GO" id="GO:0005524">
    <property type="term" value="F:ATP binding"/>
    <property type="evidence" value="ECO:0007669"/>
    <property type="project" value="UniProtKB-KW"/>
</dbReference>
<evidence type="ECO:0000256" key="1">
    <source>
        <dbReference type="ARBA" id="ARBA00022679"/>
    </source>
</evidence>
<evidence type="ECO:0000256" key="2">
    <source>
        <dbReference type="ARBA" id="ARBA00022741"/>
    </source>
</evidence>
<dbReference type="GO" id="GO:0020037">
    <property type="term" value="F:heme binding"/>
    <property type="evidence" value="ECO:0007669"/>
    <property type="project" value="InterPro"/>
</dbReference>
<feature type="compositionally biased region" description="Basic and acidic residues" evidence="5">
    <location>
        <begin position="387"/>
        <end position="397"/>
    </location>
</feature>
<feature type="compositionally biased region" description="Polar residues" evidence="5">
    <location>
        <begin position="414"/>
        <end position="423"/>
    </location>
</feature>
<dbReference type="Pfam" id="PF00069">
    <property type="entry name" value="Pkinase"/>
    <property type="match status" value="1"/>
</dbReference>
<dbReference type="Pfam" id="PF07635">
    <property type="entry name" value="PSCyt1"/>
    <property type="match status" value="1"/>
</dbReference>
<keyword evidence="9" id="KW-1185">Reference proteome</keyword>
<keyword evidence="6" id="KW-0812">Transmembrane</keyword>